<dbReference type="EMBL" id="AY689436">
    <property type="protein sequence ID" value="ABI99285.1"/>
    <property type="molecule type" value="Genomic_DNA"/>
</dbReference>
<dbReference type="Proteomes" id="UP000000866">
    <property type="component" value="Segment"/>
</dbReference>
<accession>Q08FM2</accession>
<protein>
    <submittedName>
        <fullName evidence="1">Uncharacterized protein</fullName>
    </submittedName>
</protein>
<dbReference type="KEGG" id="vg:3346445"/>
<organism evidence="1 2">
    <name type="scientific">Deerpox virus (strain Mule deer/United States/W-848-83/1983)</name>
    <name type="common">DPV</name>
    <dbReference type="NCBI Taxonomy" id="305674"/>
    <lineage>
        <taxon>Viruses</taxon>
        <taxon>Varidnaviria</taxon>
        <taxon>Bamfordvirae</taxon>
        <taxon>Nucleocytoviricota</taxon>
        <taxon>Pokkesviricetes</taxon>
        <taxon>Chitovirales</taxon>
        <taxon>Poxviridae</taxon>
        <taxon>Chordopoxvirinae</taxon>
        <taxon>Cervidpoxvirus</taxon>
        <taxon>Cervidpoxvirus muledeerpox</taxon>
        <taxon>Mule deerpox virus</taxon>
    </lineage>
</organism>
<organismHost>
    <name type="scientific">Odocoileus hemionus</name>
    <name type="common">Mule deer</name>
    <name type="synonym">Cervus hemionus</name>
    <dbReference type="NCBI Taxonomy" id="9872"/>
</organismHost>
<keyword evidence="2" id="KW-1185">Reference proteome</keyword>
<dbReference type="InterPro" id="IPR008786">
    <property type="entry name" value="Poxvirus_A31"/>
</dbReference>
<name>Q08FM2_DPV83</name>
<reference evidence="1 2" key="1">
    <citation type="journal article" date="2005" name="J. Virol.">
        <title>Genome of deerpox virus.</title>
        <authorList>
            <person name="Afonso C.L."/>
            <person name="Delhon G."/>
            <person name="Tulman E.R."/>
            <person name="Lu Z."/>
            <person name="Zsak A."/>
            <person name="Becerra V.M."/>
            <person name="Zsak L."/>
            <person name="Kutish G.F."/>
            <person name="Rock D.L."/>
        </authorList>
    </citation>
    <scope>NUCLEOTIDE SEQUENCE [LARGE SCALE GENOMIC DNA]</scope>
    <source>
        <strain evidence="2">Mule deer/United States/W-848-83/1983</strain>
    </source>
</reference>
<dbReference type="Pfam" id="PF05771">
    <property type="entry name" value="Pox_A31"/>
    <property type="match status" value="1"/>
</dbReference>
<evidence type="ECO:0000313" key="1">
    <source>
        <dbReference type="EMBL" id="ABI99285.1"/>
    </source>
</evidence>
<dbReference type="RefSeq" id="YP_227505.1">
    <property type="nucleotide sequence ID" value="NC_006966.1"/>
</dbReference>
<gene>
    <name evidence="1" type="ORF">DpV83gp130</name>
</gene>
<proteinExistence type="predicted"/>
<dbReference type="GeneID" id="3346445"/>
<evidence type="ECO:0000313" key="2">
    <source>
        <dbReference type="Proteomes" id="UP000000866"/>
    </source>
</evidence>
<dbReference type="OrthoDB" id="18041at10239"/>
<sequence>MDILNMLKFLEKSSFYNFNLNIPKNKTYVDYKNNKFIFYKPKEKIIRKYLTNAGIYHNDIIIFGKIIINDNKLLFFYMDLFYYGINLFGDIYKLGREIDNLSLNKIKSKNSYYDDDDSDVYYNTYSYDEYDIYDDYYDECDENCDYYEDE</sequence>